<feature type="region of interest" description="Disordered" evidence="1">
    <location>
        <begin position="1"/>
        <end position="30"/>
    </location>
</feature>
<evidence type="ECO:0000313" key="4">
    <source>
        <dbReference type="Proteomes" id="UP001596119"/>
    </source>
</evidence>
<feature type="transmembrane region" description="Helical" evidence="2">
    <location>
        <begin position="95"/>
        <end position="116"/>
    </location>
</feature>
<feature type="compositionally biased region" description="Low complexity" evidence="1">
    <location>
        <begin position="1"/>
        <end position="10"/>
    </location>
</feature>
<keyword evidence="4" id="KW-1185">Reference proteome</keyword>
<keyword evidence="2" id="KW-0472">Membrane</keyword>
<evidence type="ECO:0000256" key="2">
    <source>
        <dbReference type="SAM" id="Phobius"/>
    </source>
</evidence>
<reference evidence="4" key="1">
    <citation type="journal article" date="2019" name="Int. J. Syst. Evol. Microbiol.">
        <title>The Global Catalogue of Microorganisms (GCM) 10K type strain sequencing project: providing services to taxonomists for standard genome sequencing and annotation.</title>
        <authorList>
            <consortium name="The Broad Institute Genomics Platform"/>
            <consortium name="The Broad Institute Genome Sequencing Center for Infectious Disease"/>
            <person name="Wu L."/>
            <person name="Ma J."/>
        </authorList>
    </citation>
    <scope>NUCLEOTIDE SEQUENCE [LARGE SCALE GENOMIC DNA]</scope>
    <source>
        <strain evidence="4">CGMCC 4.7397</strain>
    </source>
</reference>
<accession>A0ABW1IA36</accession>
<sequence>MSTTTDTPDTPDTRGTRGTPTTAAAPPRRVLRSSRKAVARSAGGDRFWLALLGLVLLTAGTLAALLGFGVFGAGRAARPLLDPMIVDALRTQQQLWRWVAIAAGVVLVVLGLWWAVRSLRPERRPDLLLEENPDTTLLVTAGAFAEAVADRAAGLPGVGRARARMVGSAGTPALRLTVWVTDEADVAEVCRRLENEVVAEARDSLGLTHLPVAVRLELDSVTHAPRVA</sequence>
<dbReference type="Proteomes" id="UP001596119">
    <property type="component" value="Unassembled WGS sequence"/>
</dbReference>
<evidence type="ECO:0000256" key="1">
    <source>
        <dbReference type="SAM" id="MobiDB-lite"/>
    </source>
</evidence>
<dbReference type="RefSeq" id="WP_379566199.1">
    <property type="nucleotide sequence ID" value="NZ_JBHSQK010000027.1"/>
</dbReference>
<feature type="transmembrane region" description="Helical" evidence="2">
    <location>
        <begin position="47"/>
        <end position="74"/>
    </location>
</feature>
<proteinExistence type="predicted"/>
<protein>
    <submittedName>
        <fullName evidence="3">Alkaline shock response membrane anchor protein AmaP</fullName>
    </submittedName>
</protein>
<feature type="compositionally biased region" description="Low complexity" evidence="1">
    <location>
        <begin position="16"/>
        <end position="28"/>
    </location>
</feature>
<keyword evidence="2" id="KW-0812">Transmembrane</keyword>
<dbReference type="EMBL" id="JBHSQK010000027">
    <property type="protein sequence ID" value="MFC5949114.1"/>
    <property type="molecule type" value="Genomic_DNA"/>
</dbReference>
<organism evidence="3 4">
    <name type="scientific">Pseudonocardia lutea</name>
    <dbReference type="NCBI Taxonomy" id="2172015"/>
    <lineage>
        <taxon>Bacteria</taxon>
        <taxon>Bacillati</taxon>
        <taxon>Actinomycetota</taxon>
        <taxon>Actinomycetes</taxon>
        <taxon>Pseudonocardiales</taxon>
        <taxon>Pseudonocardiaceae</taxon>
        <taxon>Pseudonocardia</taxon>
    </lineage>
</organism>
<comment type="caution">
    <text evidence="3">The sequence shown here is derived from an EMBL/GenBank/DDBJ whole genome shotgun (WGS) entry which is preliminary data.</text>
</comment>
<evidence type="ECO:0000313" key="3">
    <source>
        <dbReference type="EMBL" id="MFC5949114.1"/>
    </source>
</evidence>
<dbReference type="NCBIfam" id="NF033218">
    <property type="entry name" value="anchor_AmaP"/>
    <property type="match status" value="1"/>
</dbReference>
<keyword evidence="2" id="KW-1133">Transmembrane helix</keyword>
<gene>
    <name evidence="3" type="primary">amaP</name>
    <name evidence="3" type="ORF">ACFQH9_12610</name>
</gene>
<name>A0ABW1IA36_9PSEU</name>